<evidence type="ECO:0000259" key="1">
    <source>
        <dbReference type="Pfam" id="PF00724"/>
    </source>
</evidence>
<dbReference type="InterPro" id="IPR045247">
    <property type="entry name" value="Oye-like"/>
</dbReference>
<organism evidence="2 3">
    <name type="scientific">Cryptococcus tetragattii IND107</name>
    <dbReference type="NCBI Taxonomy" id="1296105"/>
    <lineage>
        <taxon>Eukaryota</taxon>
        <taxon>Fungi</taxon>
        <taxon>Dikarya</taxon>
        <taxon>Basidiomycota</taxon>
        <taxon>Agaricomycotina</taxon>
        <taxon>Tremellomycetes</taxon>
        <taxon>Tremellales</taxon>
        <taxon>Cryptococcaceae</taxon>
        <taxon>Cryptococcus</taxon>
        <taxon>Cryptococcus gattii species complex</taxon>
    </lineage>
</organism>
<sequence>MNYPNLSQPGRLGSINLRHRVIMASLTRNRSSAGTTFPGDDMVKYYRQRARSAGAALIITEASYVEPMGSEWPCAPCLHDEEHAKAWKKVVDAVHEEGTPIVAQLLHVGRVAHPDMPEQKKSGKPVYGPSAVAARGGRFRQLPGQPGYVTPTPVKDPKEIVKLFEHAAKMAKLAGFDGVELHSANGYLVDEFLSDVANVRADSYGGSVENRCRLGLEIMDCLISVYGADRVGIKLSPAGGYNDMYFSSHDSVVETFKYYIAELNELRPAYVQLSQWNSVGDPHHGGRPQGYDHDVVKTYGHLLTKSKVVSNCGYDATRAETEIAAGLSYAIAFGRNFISNPDYSYRLFNKLPLNEDLNVQAFYQVIDGQYGIGYWDYPSATKESMAIESKVAMVRG</sequence>
<name>A0ABR3BJD4_9TREE</name>
<dbReference type="Proteomes" id="UP000054399">
    <property type="component" value="Unassembled WGS sequence"/>
</dbReference>
<reference evidence="3" key="1">
    <citation type="submission" date="2015-01" db="EMBL/GenBank/DDBJ databases">
        <title>The Genome Sequence of Cryptococcus gattii MMRL2647.</title>
        <authorList>
            <consortium name="The Broad Institute Genomics Platform"/>
            <person name="Cuomo C."/>
            <person name="Litvintseva A."/>
            <person name="Chen Y."/>
            <person name="Heitman J."/>
            <person name="Sun S."/>
            <person name="Springer D."/>
            <person name="Dromer F."/>
            <person name="Young S."/>
            <person name="Zeng Q."/>
            <person name="Gargeya S."/>
            <person name="Abouelleil A."/>
            <person name="Alvarado L."/>
            <person name="Chapman S.B."/>
            <person name="Gainer-Dewar J."/>
            <person name="Goldberg J."/>
            <person name="Griggs A."/>
            <person name="Gujja S."/>
            <person name="Hansen M."/>
            <person name="Howarth C."/>
            <person name="Imamovic A."/>
            <person name="Larimer J."/>
            <person name="Murphy C."/>
            <person name="Naylor J."/>
            <person name="Pearson M."/>
            <person name="Priest M."/>
            <person name="Roberts A."/>
            <person name="Saif S."/>
            <person name="Shea T."/>
            <person name="Sykes S."/>
            <person name="Wortman J."/>
            <person name="Nusbaum C."/>
            <person name="Birren B."/>
        </authorList>
    </citation>
    <scope>NUCLEOTIDE SEQUENCE [LARGE SCALE GENOMIC DNA]</scope>
    <source>
        <strain evidence="3">IND107</strain>
    </source>
</reference>
<accession>A0ABR3BJD4</accession>
<dbReference type="PANTHER" id="PTHR22893:SF91">
    <property type="entry name" value="NADPH DEHYDROGENASE 2-RELATED"/>
    <property type="match status" value="1"/>
</dbReference>
<proteinExistence type="predicted"/>
<evidence type="ECO:0000313" key="3">
    <source>
        <dbReference type="Proteomes" id="UP000054399"/>
    </source>
</evidence>
<protein>
    <recommendedName>
        <fullName evidence="1">NADH:flavin oxidoreductase/NADH oxidase N-terminal domain-containing protein</fullName>
    </recommendedName>
</protein>
<dbReference type="RefSeq" id="XP_066611204.1">
    <property type="nucleotide sequence ID" value="XM_066760932.1"/>
</dbReference>
<comment type="caution">
    <text evidence="2">The sequence shown here is derived from an EMBL/GenBank/DDBJ whole genome shotgun (WGS) entry which is preliminary data.</text>
</comment>
<feature type="domain" description="NADH:flavin oxidoreductase/NADH oxidase N-terminal" evidence="1">
    <location>
        <begin position="7"/>
        <end position="354"/>
    </location>
</feature>
<dbReference type="Pfam" id="PF00724">
    <property type="entry name" value="Oxidored_FMN"/>
    <property type="match status" value="1"/>
</dbReference>
<evidence type="ECO:0000313" key="2">
    <source>
        <dbReference type="EMBL" id="KAL0240705.1"/>
    </source>
</evidence>
<dbReference type="Gene3D" id="3.20.20.70">
    <property type="entry name" value="Aldolase class I"/>
    <property type="match status" value="1"/>
</dbReference>
<dbReference type="PANTHER" id="PTHR22893">
    <property type="entry name" value="NADH OXIDOREDUCTASE-RELATED"/>
    <property type="match status" value="1"/>
</dbReference>
<dbReference type="GeneID" id="91993360"/>
<dbReference type="SUPFAM" id="SSF51395">
    <property type="entry name" value="FMN-linked oxidoreductases"/>
    <property type="match status" value="1"/>
</dbReference>
<reference evidence="2 3" key="2">
    <citation type="submission" date="2024-01" db="EMBL/GenBank/DDBJ databases">
        <title>Comparative genomics of Cryptococcus and Kwoniella reveals pathogenesis evolution and contrasting modes of karyotype evolution via chromosome fusion or intercentromeric recombination.</title>
        <authorList>
            <person name="Coelho M.A."/>
            <person name="David-Palma M."/>
            <person name="Shea T."/>
            <person name="Bowers K."/>
            <person name="Mcginley-Smith S."/>
            <person name="Mohammad A.W."/>
            <person name="Gnirke A."/>
            <person name="Yurkov A.M."/>
            <person name="Nowrousian M."/>
            <person name="Sun S."/>
            <person name="Cuomo C.A."/>
            <person name="Heitman J."/>
        </authorList>
    </citation>
    <scope>NUCLEOTIDE SEQUENCE [LARGE SCALE GENOMIC DNA]</scope>
    <source>
        <strain evidence="2 3">IND107</strain>
    </source>
</reference>
<dbReference type="InterPro" id="IPR013785">
    <property type="entry name" value="Aldolase_TIM"/>
</dbReference>
<gene>
    <name evidence="2" type="ORF">I308_106505</name>
</gene>
<dbReference type="EMBL" id="ATAM02000013">
    <property type="protein sequence ID" value="KAL0240705.1"/>
    <property type="molecule type" value="Genomic_DNA"/>
</dbReference>
<dbReference type="CDD" id="cd02933">
    <property type="entry name" value="OYE_like_FMN"/>
    <property type="match status" value="1"/>
</dbReference>
<keyword evidence="3" id="KW-1185">Reference proteome</keyword>
<dbReference type="InterPro" id="IPR001155">
    <property type="entry name" value="OxRdtase_FMN_N"/>
</dbReference>